<protein>
    <submittedName>
        <fullName evidence="2">Uncharacterized protein</fullName>
    </submittedName>
</protein>
<dbReference type="AlphaFoldDB" id="A0A6A6SD98"/>
<feature type="transmembrane region" description="Helical" evidence="1">
    <location>
        <begin position="6"/>
        <end position="22"/>
    </location>
</feature>
<keyword evidence="1" id="KW-0472">Membrane</keyword>
<dbReference type="Proteomes" id="UP000799753">
    <property type="component" value="Unassembled WGS sequence"/>
</dbReference>
<gene>
    <name evidence="2" type="ORF">P280DRAFT_466367</name>
</gene>
<evidence type="ECO:0000256" key="1">
    <source>
        <dbReference type="SAM" id="Phobius"/>
    </source>
</evidence>
<evidence type="ECO:0000313" key="3">
    <source>
        <dbReference type="Proteomes" id="UP000799753"/>
    </source>
</evidence>
<evidence type="ECO:0000313" key="2">
    <source>
        <dbReference type="EMBL" id="KAF2645127.1"/>
    </source>
</evidence>
<keyword evidence="1" id="KW-0812">Transmembrane</keyword>
<dbReference type="EMBL" id="MU006778">
    <property type="protein sequence ID" value="KAF2645127.1"/>
    <property type="molecule type" value="Genomic_DNA"/>
</dbReference>
<organism evidence="2 3">
    <name type="scientific">Massarina eburnea CBS 473.64</name>
    <dbReference type="NCBI Taxonomy" id="1395130"/>
    <lineage>
        <taxon>Eukaryota</taxon>
        <taxon>Fungi</taxon>
        <taxon>Dikarya</taxon>
        <taxon>Ascomycota</taxon>
        <taxon>Pezizomycotina</taxon>
        <taxon>Dothideomycetes</taxon>
        <taxon>Pleosporomycetidae</taxon>
        <taxon>Pleosporales</taxon>
        <taxon>Massarineae</taxon>
        <taxon>Massarinaceae</taxon>
        <taxon>Massarina</taxon>
    </lineage>
</organism>
<proteinExistence type="predicted"/>
<name>A0A6A6SD98_9PLEO</name>
<accession>A0A6A6SD98</accession>
<keyword evidence="3" id="KW-1185">Reference proteome</keyword>
<sequence length="58" mass="6460">MNWAGLGWTGLGWVGWVGLDWIARSALHRTTTVVMKPAQLLASLSIYLSIYLPDEQES</sequence>
<keyword evidence="1" id="KW-1133">Transmembrane helix</keyword>
<reference evidence="2" key="1">
    <citation type="journal article" date="2020" name="Stud. Mycol.">
        <title>101 Dothideomycetes genomes: a test case for predicting lifestyles and emergence of pathogens.</title>
        <authorList>
            <person name="Haridas S."/>
            <person name="Albert R."/>
            <person name="Binder M."/>
            <person name="Bloem J."/>
            <person name="Labutti K."/>
            <person name="Salamov A."/>
            <person name="Andreopoulos B."/>
            <person name="Baker S."/>
            <person name="Barry K."/>
            <person name="Bills G."/>
            <person name="Bluhm B."/>
            <person name="Cannon C."/>
            <person name="Castanera R."/>
            <person name="Culley D."/>
            <person name="Daum C."/>
            <person name="Ezra D."/>
            <person name="Gonzalez J."/>
            <person name="Henrissat B."/>
            <person name="Kuo A."/>
            <person name="Liang C."/>
            <person name="Lipzen A."/>
            <person name="Lutzoni F."/>
            <person name="Magnuson J."/>
            <person name="Mondo S."/>
            <person name="Nolan M."/>
            <person name="Ohm R."/>
            <person name="Pangilinan J."/>
            <person name="Park H.-J."/>
            <person name="Ramirez L."/>
            <person name="Alfaro M."/>
            <person name="Sun H."/>
            <person name="Tritt A."/>
            <person name="Yoshinaga Y."/>
            <person name="Zwiers L.-H."/>
            <person name="Turgeon B."/>
            <person name="Goodwin S."/>
            <person name="Spatafora J."/>
            <person name="Crous P."/>
            <person name="Grigoriev I."/>
        </authorList>
    </citation>
    <scope>NUCLEOTIDE SEQUENCE</scope>
    <source>
        <strain evidence="2">CBS 473.64</strain>
    </source>
</reference>